<evidence type="ECO:0000313" key="1">
    <source>
        <dbReference type="EMBL" id="TXC04224.1"/>
    </source>
</evidence>
<accession>A0A5C6T1G2</accession>
<name>A0A5C6T1G2_FUSOC</name>
<evidence type="ECO:0000313" key="2">
    <source>
        <dbReference type="Proteomes" id="UP000321331"/>
    </source>
</evidence>
<sequence>MPLPVLGVYSHSLTTTHGLTTKTGASILDCLIFTDCSASLSHFLTLVSSLAQRVVRRTPSTVGGRRRIRNACVSERARADISDAYRRRTWRAVEWRADECNRRGLSSCGSREGCENYLYSDFTRWGEGVSSRGCTVPCRISMHRIDNSWRLNFSRPWRGKEVQIKDAGTDLWRKRASASFRPEDGGA</sequence>
<gene>
    <name evidence="1" type="ORF">FocTR4_00001847</name>
</gene>
<reference evidence="1 2" key="1">
    <citation type="submission" date="2019-07" db="EMBL/GenBank/DDBJ databases">
        <title>The First High-Quality Draft Genome Sequence of the Causal Agent of the Current Panama Disease Epidemic.</title>
        <authorList>
            <person name="Warmington R.J."/>
            <person name="Kay W."/>
            <person name="Jeffries A."/>
            <person name="Bebber D."/>
            <person name="Moore K."/>
            <person name="Studholme D.J."/>
        </authorList>
    </citation>
    <scope>NUCLEOTIDE SEQUENCE [LARGE SCALE GENOMIC DNA]</scope>
    <source>
        <strain evidence="1 2">TR4</strain>
    </source>
</reference>
<proteinExistence type="predicted"/>
<dbReference type="Proteomes" id="UP000321331">
    <property type="component" value="Unassembled WGS sequence"/>
</dbReference>
<dbReference type="EMBL" id="VMNF01000007">
    <property type="protein sequence ID" value="TXC04224.1"/>
    <property type="molecule type" value="Genomic_DNA"/>
</dbReference>
<comment type="caution">
    <text evidence="1">The sequence shown here is derived from an EMBL/GenBank/DDBJ whole genome shotgun (WGS) entry which is preliminary data.</text>
</comment>
<protein>
    <submittedName>
        <fullName evidence="1">Uncharacterized protein</fullName>
    </submittedName>
</protein>
<organism evidence="1 2">
    <name type="scientific">Fusarium oxysporum f. sp. cubense</name>
    <dbReference type="NCBI Taxonomy" id="61366"/>
    <lineage>
        <taxon>Eukaryota</taxon>
        <taxon>Fungi</taxon>
        <taxon>Dikarya</taxon>
        <taxon>Ascomycota</taxon>
        <taxon>Pezizomycotina</taxon>
        <taxon>Sordariomycetes</taxon>
        <taxon>Hypocreomycetidae</taxon>
        <taxon>Hypocreales</taxon>
        <taxon>Nectriaceae</taxon>
        <taxon>Fusarium</taxon>
        <taxon>Fusarium oxysporum species complex</taxon>
    </lineage>
</organism>
<dbReference type="AlphaFoldDB" id="A0A5C6T1G2"/>